<keyword evidence="2" id="KW-1185">Reference proteome</keyword>
<evidence type="ECO:0000313" key="2">
    <source>
        <dbReference type="Proteomes" id="UP000006729"/>
    </source>
</evidence>
<sequence length="48" mass="5526">MLKIRNKRVGSVCMNVVKSMKYLEWKNLDGRMDMLGPAMKVVQGKLID</sequence>
<evidence type="ECO:0000313" key="1">
    <source>
        <dbReference type="EMBL" id="RQO97692.1"/>
    </source>
</evidence>
<name>A0A3N7FSR6_POPTR</name>
<accession>A0A3N7FSR6</accession>
<dbReference type="AlphaFoldDB" id="A0A3N7FSR6"/>
<dbReference type="InParanoid" id="A0A3N7FSR6"/>
<proteinExistence type="predicted"/>
<protein>
    <submittedName>
        <fullName evidence="1">Uncharacterized protein</fullName>
    </submittedName>
</protein>
<dbReference type="Proteomes" id="UP000006729">
    <property type="component" value="Chromosome 11"/>
</dbReference>
<organism evidence="1 2">
    <name type="scientific">Populus trichocarpa</name>
    <name type="common">Western balsam poplar</name>
    <name type="synonym">Populus balsamifera subsp. trichocarpa</name>
    <dbReference type="NCBI Taxonomy" id="3694"/>
    <lineage>
        <taxon>Eukaryota</taxon>
        <taxon>Viridiplantae</taxon>
        <taxon>Streptophyta</taxon>
        <taxon>Embryophyta</taxon>
        <taxon>Tracheophyta</taxon>
        <taxon>Spermatophyta</taxon>
        <taxon>Magnoliopsida</taxon>
        <taxon>eudicotyledons</taxon>
        <taxon>Gunneridae</taxon>
        <taxon>Pentapetalae</taxon>
        <taxon>rosids</taxon>
        <taxon>fabids</taxon>
        <taxon>Malpighiales</taxon>
        <taxon>Salicaceae</taxon>
        <taxon>Saliceae</taxon>
        <taxon>Populus</taxon>
    </lineage>
</organism>
<dbReference type="EMBL" id="CM009300">
    <property type="protein sequence ID" value="RQO97692.1"/>
    <property type="molecule type" value="Genomic_DNA"/>
</dbReference>
<gene>
    <name evidence="1" type="ORF">POPTR_011G080250</name>
</gene>
<reference evidence="1 2" key="1">
    <citation type="journal article" date="2006" name="Science">
        <title>The genome of black cottonwood, Populus trichocarpa (Torr. &amp; Gray).</title>
        <authorList>
            <person name="Tuskan G.A."/>
            <person name="Difazio S."/>
            <person name="Jansson S."/>
            <person name="Bohlmann J."/>
            <person name="Grigoriev I."/>
            <person name="Hellsten U."/>
            <person name="Putnam N."/>
            <person name="Ralph S."/>
            <person name="Rombauts S."/>
            <person name="Salamov A."/>
            <person name="Schein J."/>
            <person name="Sterck L."/>
            <person name="Aerts A."/>
            <person name="Bhalerao R.R."/>
            <person name="Bhalerao R.P."/>
            <person name="Blaudez D."/>
            <person name="Boerjan W."/>
            <person name="Brun A."/>
            <person name="Brunner A."/>
            <person name="Busov V."/>
            <person name="Campbell M."/>
            <person name="Carlson J."/>
            <person name="Chalot M."/>
            <person name="Chapman J."/>
            <person name="Chen G.L."/>
            <person name="Cooper D."/>
            <person name="Coutinho P.M."/>
            <person name="Couturier J."/>
            <person name="Covert S."/>
            <person name="Cronk Q."/>
            <person name="Cunningham R."/>
            <person name="Davis J."/>
            <person name="Degroeve S."/>
            <person name="Dejardin A."/>
            <person name="Depamphilis C."/>
            <person name="Detter J."/>
            <person name="Dirks B."/>
            <person name="Dubchak I."/>
            <person name="Duplessis S."/>
            <person name="Ehlting J."/>
            <person name="Ellis B."/>
            <person name="Gendler K."/>
            <person name="Goodstein D."/>
            <person name="Gribskov M."/>
            <person name="Grimwood J."/>
            <person name="Groover A."/>
            <person name="Gunter L."/>
            <person name="Hamberger B."/>
            <person name="Heinze B."/>
            <person name="Helariutta Y."/>
            <person name="Henrissat B."/>
            <person name="Holligan D."/>
            <person name="Holt R."/>
            <person name="Huang W."/>
            <person name="Islam-Faridi N."/>
            <person name="Jones S."/>
            <person name="Jones-Rhoades M."/>
            <person name="Jorgensen R."/>
            <person name="Joshi C."/>
            <person name="Kangasjarvi J."/>
            <person name="Karlsson J."/>
            <person name="Kelleher C."/>
            <person name="Kirkpatrick R."/>
            <person name="Kirst M."/>
            <person name="Kohler A."/>
            <person name="Kalluri U."/>
            <person name="Larimer F."/>
            <person name="Leebens-Mack J."/>
            <person name="Leple J.C."/>
            <person name="Locascio P."/>
            <person name="Lou Y."/>
            <person name="Lucas S."/>
            <person name="Martin F."/>
            <person name="Montanini B."/>
            <person name="Napoli C."/>
            <person name="Nelson D.R."/>
            <person name="Nelson C."/>
            <person name="Nieminen K."/>
            <person name="Nilsson O."/>
            <person name="Pereda V."/>
            <person name="Peter G."/>
            <person name="Philippe R."/>
            <person name="Pilate G."/>
            <person name="Poliakov A."/>
            <person name="Razumovskaya J."/>
            <person name="Richardson P."/>
            <person name="Rinaldi C."/>
            <person name="Ritland K."/>
            <person name="Rouze P."/>
            <person name="Ryaboy D."/>
            <person name="Schmutz J."/>
            <person name="Schrader J."/>
            <person name="Segerman B."/>
            <person name="Shin H."/>
            <person name="Siddiqui A."/>
            <person name="Sterky F."/>
            <person name="Terry A."/>
            <person name="Tsai C.J."/>
            <person name="Uberbacher E."/>
            <person name="Unneberg P."/>
            <person name="Vahala J."/>
            <person name="Wall K."/>
            <person name="Wessler S."/>
            <person name="Yang G."/>
            <person name="Yin T."/>
            <person name="Douglas C."/>
            <person name="Marra M."/>
            <person name="Sandberg G."/>
            <person name="Van de Peer Y."/>
            <person name="Rokhsar D."/>
        </authorList>
    </citation>
    <scope>NUCLEOTIDE SEQUENCE [LARGE SCALE GENOMIC DNA]</scope>
    <source>
        <strain evidence="2">cv. Nisqually</strain>
    </source>
</reference>